<feature type="compositionally biased region" description="Basic and acidic residues" evidence="1">
    <location>
        <begin position="642"/>
        <end position="654"/>
    </location>
</feature>
<feature type="non-terminal residue" evidence="2">
    <location>
        <position position="675"/>
    </location>
</feature>
<dbReference type="Proteomes" id="UP000324800">
    <property type="component" value="Unassembled WGS sequence"/>
</dbReference>
<evidence type="ECO:0000256" key="1">
    <source>
        <dbReference type="SAM" id="MobiDB-lite"/>
    </source>
</evidence>
<evidence type="ECO:0000313" key="3">
    <source>
        <dbReference type="Proteomes" id="UP000324800"/>
    </source>
</evidence>
<dbReference type="SUPFAM" id="SSF48371">
    <property type="entry name" value="ARM repeat"/>
    <property type="match status" value="1"/>
</dbReference>
<dbReference type="InterPro" id="IPR016024">
    <property type="entry name" value="ARM-type_fold"/>
</dbReference>
<comment type="caution">
    <text evidence="2">The sequence shown here is derived from an EMBL/GenBank/DDBJ whole genome shotgun (WGS) entry which is preliminary data.</text>
</comment>
<sequence>MNELVMKGVVRQLTYIADQQDEDIKKIIISIIQTIIAAGCKLSKVGHQHIYLQLLTDDWSVDRLIILFQDPNQESIHSEITNILIQLFKALPLPTEINEEIIKGIKSSKYPDFEQLALLGECPENHDAILANNFEKNLFKDEFNTLESLHIAQSLILFGTEDNRTKVAFTIKDRVKKLAEEKYENELGEMFVLIFDEDKKSEISEQAKNVLSLIVSIEENIKEQKKNIVADLSSIESQLDFLSSLPVSQVKEWNLSPLKTLSINLSVEQGKQLIQKGIIHQISRILDSDVKNVRKTAMIILQTIISAGCQQLKVGELHPFLQPLLDDGTIAKLIELLKDREQAQIHIEIAKIMVQLFKALPLPADISQICIKKIKNTRYPDYDGLALLAECPDNHNAILANNIEKDLFKDEFNTLESLHIAYSLLMFGTDSIKRKVSQAVKDKVKKLADDIYVHELGEVYQFIFDEQKKQEIKNIAQDVFAMIVDVDEQIKESQQTNEERKKKDQVDREVEDEGEIKTDFSFLNTIQRSLLENNRVKIQEKEKEKEKDNVNVNFLSNLNNKDKEKEQQETGKLNIADNQAEKKDFDRQYVHVRDKSKQSIQDKDKQPILSQDQIKEEKKGTLKKKEKELIKQVIQPTKEKKKLAEQETNKEKQQENQSGSLKSKFREGLQFKCIK</sequence>
<accession>A0A5J4UJI0</accession>
<dbReference type="InterPro" id="IPR011989">
    <property type="entry name" value="ARM-like"/>
</dbReference>
<feature type="compositionally biased region" description="Basic and acidic residues" evidence="1">
    <location>
        <begin position="613"/>
        <end position="622"/>
    </location>
</feature>
<gene>
    <name evidence="2" type="ORF">EZS28_034391</name>
</gene>
<feature type="compositionally biased region" description="Basic and acidic residues" evidence="1">
    <location>
        <begin position="592"/>
        <end position="606"/>
    </location>
</feature>
<evidence type="ECO:0000313" key="2">
    <source>
        <dbReference type="EMBL" id="KAA6370082.1"/>
    </source>
</evidence>
<name>A0A5J4UJI0_9EUKA</name>
<dbReference type="EMBL" id="SNRW01015744">
    <property type="protein sequence ID" value="KAA6370082.1"/>
    <property type="molecule type" value="Genomic_DNA"/>
</dbReference>
<dbReference type="Gene3D" id="1.25.10.10">
    <property type="entry name" value="Leucine-rich Repeat Variant"/>
    <property type="match status" value="1"/>
</dbReference>
<protein>
    <submittedName>
        <fullName evidence="2">Uncharacterized protein</fullName>
    </submittedName>
</protein>
<organism evidence="2 3">
    <name type="scientific">Streblomastix strix</name>
    <dbReference type="NCBI Taxonomy" id="222440"/>
    <lineage>
        <taxon>Eukaryota</taxon>
        <taxon>Metamonada</taxon>
        <taxon>Preaxostyla</taxon>
        <taxon>Oxymonadida</taxon>
        <taxon>Streblomastigidae</taxon>
        <taxon>Streblomastix</taxon>
    </lineage>
</organism>
<proteinExistence type="predicted"/>
<feature type="region of interest" description="Disordered" evidence="1">
    <location>
        <begin position="592"/>
        <end position="622"/>
    </location>
</feature>
<reference evidence="2 3" key="1">
    <citation type="submission" date="2019-03" db="EMBL/GenBank/DDBJ databases">
        <title>Single cell metagenomics reveals metabolic interactions within the superorganism composed of flagellate Streblomastix strix and complex community of Bacteroidetes bacteria on its surface.</title>
        <authorList>
            <person name="Treitli S.C."/>
            <person name="Kolisko M."/>
            <person name="Husnik F."/>
            <person name="Keeling P."/>
            <person name="Hampl V."/>
        </authorList>
    </citation>
    <scope>NUCLEOTIDE SEQUENCE [LARGE SCALE GENOMIC DNA]</scope>
    <source>
        <strain evidence="2">ST1C</strain>
    </source>
</reference>
<dbReference type="AlphaFoldDB" id="A0A5J4UJI0"/>
<feature type="region of interest" description="Disordered" evidence="1">
    <location>
        <begin position="636"/>
        <end position="675"/>
    </location>
</feature>